<organism evidence="4 7">
    <name type="scientific">Oenococcus sicerae</name>
    <dbReference type="NCBI Taxonomy" id="2203724"/>
    <lineage>
        <taxon>Bacteria</taxon>
        <taxon>Bacillati</taxon>
        <taxon>Bacillota</taxon>
        <taxon>Bacilli</taxon>
        <taxon>Lactobacillales</taxon>
        <taxon>Lactobacillaceae</taxon>
        <taxon>Oenococcus</taxon>
    </lineage>
</organism>
<dbReference type="PROSITE" id="PS50911">
    <property type="entry name" value="CHAP"/>
    <property type="match status" value="1"/>
</dbReference>
<evidence type="ECO:0000259" key="3">
    <source>
        <dbReference type="PROSITE" id="PS50911"/>
    </source>
</evidence>
<name>A0AAJ1VNE1_9LACO</name>
<keyword evidence="6" id="KW-1185">Reference proteome</keyword>
<reference evidence="4" key="2">
    <citation type="submission" date="2019-01" db="EMBL/GenBank/DDBJ databases">
        <title>Oenococcus sicerae UCMA17102.</title>
        <authorList>
            <person name="Cousin F.J."/>
            <person name="Le Guellec R."/>
            <person name="Cretenet M."/>
        </authorList>
    </citation>
    <scope>NUCLEOTIDE SEQUENCE</scope>
    <source>
        <strain evidence="4">UCMA17102</strain>
    </source>
</reference>
<reference evidence="5" key="3">
    <citation type="submission" date="2020-01" db="EMBL/GenBank/DDBJ databases">
        <authorList>
            <person name="Cousin F.J."/>
            <person name="Le Guellec R."/>
            <person name="Cretenet M."/>
        </authorList>
    </citation>
    <scope>NUCLEOTIDE SEQUENCE</scope>
    <source>
        <strain evidence="5">UCMA 15228</strain>
    </source>
</reference>
<proteinExistence type="predicted"/>
<keyword evidence="2" id="KW-0472">Membrane</keyword>
<accession>A0AAJ1VNE1</accession>
<feature type="transmembrane region" description="Helical" evidence="2">
    <location>
        <begin position="33"/>
        <end position="53"/>
    </location>
</feature>
<feature type="region of interest" description="Disordered" evidence="1">
    <location>
        <begin position="107"/>
        <end position="131"/>
    </location>
</feature>
<evidence type="ECO:0000313" key="6">
    <source>
        <dbReference type="Proteomes" id="UP000286907"/>
    </source>
</evidence>
<dbReference type="Proteomes" id="UP001167919">
    <property type="component" value="Unassembled WGS sequence"/>
</dbReference>
<dbReference type="AlphaFoldDB" id="A0AAJ1VNE1"/>
<evidence type="ECO:0000313" key="7">
    <source>
        <dbReference type="Proteomes" id="UP001167919"/>
    </source>
</evidence>
<dbReference type="SUPFAM" id="SSF54001">
    <property type="entry name" value="Cysteine proteinases"/>
    <property type="match status" value="1"/>
</dbReference>
<keyword evidence="2" id="KW-1133">Transmembrane helix</keyword>
<evidence type="ECO:0000256" key="2">
    <source>
        <dbReference type="SAM" id="Phobius"/>
    </source>
</evidence>
<evidence type="ECO:0000313" key="5">
    <source>
        <dbReference type="EMBL" id="QAS69718.1"/>
    </source>
</evidence>
<dbReference type="Gene3D" id="3.90.1720.10">
    <property type="entry name" value="endopeptidase domain like (from Nostoc punctiforme)"/>
    <property type="match status" value="1"/>
</dbReference>
<gene>
    <name evidence="5" type="ORF">DLJ48_03875</name>
    <name evidence="4" type="ORF">EVC35_03700</name>
</gene>
<dbReference type="Pfam" id="PF05257">
    <property type="entry name" value="CHAP"/>
    <property type="match status" value="1"/>
</dbReference>
<feature type="domain" description="Peptidase C51" evidence="3">
    <location>
        <begin position="120"/>
        <end position="241"/>
    </location>
</feature>
<dbReference type="InterPro" id="IPR038765">
    <property type="entry name" value="Papain-like_cys_pep_sf"/>
</dbReference>
<dbReference type="Proteomes" id="UP000286907">
    <property type="component" value="Chromosome"/>
</dbReference>
<feature type="compositionally biased region" description="Low complexity" evidence="1">
    <location>
        <begin position="107"/>
        <end position="123"/>
    </location>
</feature>
<keyword evidence="2" id="KW-0812">Transmembrane</keyword>
<reference evidence="5 6" key="1">
    <citation type="journal article" date="2019" name="Syst. Appl. Microbiol.">
        <title>Oenococcus sicerae sp. nov., isolated from French cider.</title>
        <authorList>
            <person name="Cousin F.J."/>
            <person name="Le Guellec R."/>
            <person name="Chagnot C."/>
            <person name="Goux D."/>
            <person name="Dalmasso M."/>
            <person name="Laplace J.M."/>
            <person name="Cretenet M."/>
        </authorList>
    </citation>
    <scope>NUCLEOTIDE SEQUENCE [LARGE SCALE GENOMIC DNA]</scope>
    <source>
        <strain evidence="5 6">UCMA 15228</strain>
    </source>
</reference>
<sequence length="242" mass="25760">MRHIAVNNRNIVVICNWKDIYVIKRPSYPLNKIILTILTVTCLALIPVAANAADTDPAKGNQPASIYFSHDAIEINNYQNKQVQNKQNAIKAEQAAKEKAAIEAAKAKQQAAAKQESQRQKQAVNQNSHNTTVTNGANTYAYATCTWYVKNSLPWVPNTLGDAANWAVNAATQGYLVNSSPSVGSVVVFAPGQATAGAAGHVAVVTAVNGDGSITISEGNFAGLASNIRLVANAGSYRYIHP</sequence>
<dbReference type="EMBL" id="SDWY01000002">
    <property type="protein sequence ID" value="MDN6900109.1"/>
    <property type="molecule type" value="Genomic_DNA"/>
</dbReference>
<protein>
    <submittedName>
        <fullName evidence="4">CHAP domain-containing protein</fullName>
    </submittedName>
</protein>
<dbReference type="EMBL" id="CP029684">
    <property type="protein sequence ID" value="QAS69718.1"/>
    <property type="molecule type" value="Genomic_DNA"/>
</dbReference>
<dbReference type="InterPro" id="IPR007921">
    <property type="entry name" value="CHAP_dom"/>
</dbReference>
<evidence type="ECO:0000256" key="1">
    <source>
        <dbReference type="SAM" id="MobiDB-lite"/>
    </source>
</evidence>
<evidence type="ECO:0000313" key="4">
    <source>
        <dbReference type="EMBL" id="MDN6900109.1"/>
    </source>
</evidence>